<dbReference type="GO" id="GO:0005874">
    <property type="term" value="C:microtubule"/>
    <property type="evidence" value="ECO:0000318"/>
    <property type="project" value="GO_Central"/>
</dbReference>
<dbReference type="InterPro" id="IPR001752">
    <property type="entry name" value="Kinesin_motor_dom"/>
</dbReference>
<reference evidence="14 15" key="1">
    <citation type="journal article" date="2008" name="Nature">
        <title>Genome analysis of the platypus reveals unique signatures of evolution.</title>
        <authorList>
            <person name="Warren W.C."/>
            <person name="Hillier L.W."/>
            <person name="Marshall Graves J.A."/>
            <person name="Birney E."/>
            <person name="Ponting C.P."/>
            <person name="Grutzner F."/>
            <person name="Belov K."/>
            <person name="Miller W."/>
            <person name="Clarke L."/>
            <person name="Chinwalla A.T."/>
            <person name="Yang S.P."/>
            <person name="Heger A."/>
            <person name="Locke D.P."/>
            <person name="Miethke P."/>
            <person name="Waters P.D."/>
            <person name="Veyrunes F."/>
            <person name="Fulton L."/>
            <person name="Fulton B."/>
            <person name="Graves T."/>
            <person name="Wallis J."/>
            <person name="Puente X.S."/>
            <person name="Lopez-Otin C."/>
            <person name="Ordonez G.R."/>
            <person name="Eichler E.E."/>
            <person name="Chen L."/>
            <person name="Cheng Z."/>
            <person name="Deakin J.E."/>
            <person name="Alsop A."/>
            <person name="Thompson K."/>
            <person name="Kirby P."/>
            <person name="Papenfuss A.T."/>
            <person name="Wakefield M.J."/>
            <person name="Olender T."/>
            <person name="Lancet D."/>
            <person name="Huttley G.A."/>
            <person name="Smit A.F."/>
            <person name="Pask A."/>
            <person name="Temple-Smith P."/>
            <person name="Batzer M.A."/>
            <person name="Walker J.A."/>
            <person name="Konkel M.K."/>
            <person name="Harris R.S."/>
            <person name="Whittington C.M."/>
            <person name="Wong E.S."/>
            <person name="Gemmell N.J."/>
            <person name="Buschiazzo E."/>
            <person name="Vargas Jentzsch I.M."/>
            <person name="Merkel A."/>
            <person name="Schmitz J."/>
            <person name="Zemann A."/>
            <person name="Churakov G."/>
            <person name="Kriegs J.O."/>
            <person name="Brosius J."/>
            <person name="Murchison E.P."/>
            <person name="Sachidanandam R."/>
            <person name="Smith C."/>
            <person name="Hannon G.J."/>
            <person name="Tsend-Ayush E."/>
            <person name="McMillan D."/>
            <person name="Attenborough R."/>
            <person name="Rens W."/>
            <person name="Ferguson-Smith M."/>
            <person name="Lefevre C.M."/>
            <person name="Sharp J.A."/>
            <person name="Nicholas K.R."/>
            <person name="Ray D.A."/>
            <person name="Kube M."/>
            <person name="Reinhardt R."/>
            <person name="Pringle T.H."/>
            <person name="Taylor J."/>
            <person name="Jones R.C."/>
            <person name="Nixon B."/>
            <person name="Dacheux J.L."/>
            <person name="Niwa H."/>
            <person name="Sekita Y."/>
            <person name="Huang X."/>
            <person name="Stark A."/>
            <person name="Kheradpour P."/>
            <person name="Kellis M."/>
            <person name="Flicek P."/>
            <person name="Chen Y."/>
            <person name="Webber C."/>
            <person name="Hardison R."/>
            <person name="Nelson J."/>
            <person name="Hallsworth-Pepin K."/>
            <person name="Delehaunty K."/>
            <person name="Markovic C."/>
            <person name="Minx P."/>
            <person name="Feng Y."/>
            <person name="Kremitzki C."/>
            <person name="Mitreva M."/>
            <person name="Glasscock J."/>
            <person name="Wylie T."/>
            <person name="Wohldmann P."/>
            <person name="Thiru P."/>
            <person name="Nhan M.N."/>
            <person name="Pohl C.S."/>
            <person name="Smith S.M."/>
            <person name="Hou S."/>
            <person name="Nefedov M."/>
            <person name="de Jong P.J."/>
            <person name="Renfree M.B."/>
            <person name="Mardis E.R."/>
            <person name="Wilson R.K."/>
        </authorList>
    </citation>
    <scope>NUCLEOTIDE SEQUENCE [LARGE SCALE GENOMIC DNA]</scope>
    <source>
        <strain evidence="14 15">Glennie</strain>
    </source>
</reference>
<dbReference type="GO" id="GO:0005871">
    <property type="term" value="C:kinesin complex"/>
    <property type="evidence" value="ECO:0000318"/>
    <property type="project" value="GO_Central"/>
</dbReference>
<dbReference type="Ensembl" id="ENSOANT00000030672.3">
    <property type="protein sequence ID" value="ENSOANP00000026872.3"/>
    <property type="gene ID" value="ENSOANG00000000743.4"/>
</dbReference>
<protein>
    <submittedName>
        <fullName evidence="14">Kinesin family member 20B</fullName>
    </submittedName>
</protein>
<evidence type="ECO:0000256" key="10">
    <source>
        <dbReference type="PROSITE-ProRule" id="PRU00283"/>
    </source>
</evidence>
<keyword evidence="3" id="KW-0597">Phosphoprotein</keyword>
<evidence type="ECO:0000256" key="9">
    <source>
        <dbReference type="ARBA" id="ARBA00023212"/>
    </source>
</evidence>
<dbReference type="GO" id="GO:0030496">
    <property type="term" value="C:midbody"/>
    <property type="evidence" value="ECO:0007669"/>
    <property type="project" value="Ensembl"/>
</dbReference>
<evidence type="ECO:0000313" key="15">
    <source>
        <dbReference type="Proteomes" id="UP000002279"/>
    </source>
</evidence>
<feature type="compositionally biased region" description="Polar residues" evidence="12">
    <location>
        <begin position="852"/>
        <end position="861"/>
    </location>
</feature>
<evidence type="ECO:0000256" key="3">
    <source>
        <dbReference type="ARBA" id="ARBA00022553"/>
    </source>
</evidence>
<dbReference type="OMA" id="WSLKATY"/>
<dbReference type="GO" id="GO:0005730">
    <property type="term" value="C:nucleolus"/>
    <property type="evidence" value="ECO:0007669"/>
    <property type="project" value="Ensembl"/>
</dbReference>
<dbReference type="FunFam" id="3.40.850.10:FF:000181">
    <property type="entry name" value="Kinesin family member 20Ba"/>
    <property type="match status" value="1"/>
</dbReference>
<feature type="coiled-coil region" evidence="11">
    <location>
        <begin position="710"/>
        <end position="814"/>
    </location>
</feature>
<dbReference type="GeneID" id="100075275"/>
<dbReference type="PRINTS" id="PR00380">
    <property type="entry name" value="KINESINHEAVY"/>
</dbReference>
<comment type="similarity">
    <text evidence="10">Belongs to the TRAFAC class myosin-kinesin ATPase superfamily. Kinesin family.</text>
</comment>
<dbReference type="InterPro" id="IPR036961">
    <property type="entry name" value="Kinesin_motor_dom_sf"/>
</dbReference>
<dbReference type="PROSITE" id="PS50067">
    <property type="entry name" value="KINESIN_MOTOR_2"/>
    <property type="match status" value="1"/>
</dbReference>
<feature type="region of interest" description="Disordered" evidence="12">
    <location>
        <begin position="844"/>
        <end position="865"/>
    </location>
</feature>
<dbReference type="STRING" id="9258.ENSOANP00000026872"/>
<dbReference type="GO" id="GO:0050699">
    <property type="term" value="F:WW domain binding"/>
    <property type="evidence" value="ECO:0007669"/>
    <property type="project" value="Ensembl"/>
</dbReference>
<feature type="coiled-coil region" evidence="11">
    <location>
        <begin position="902"/>
        <end position="1226"/>
    </location>
</feature>
<organism evidence="14 15">
    <name type="scientific">Ornithorhynchus anatinus</name>
    <name type="common">Duckbill platypus</name>
    <dbReference type="NCBI Taxonomy" id="9258"/>
    <lineage>
        <taxon>Eukaryota</taxon>
        <taxon>Metazoa</taxon>
        <taxon>Chordata</taxon>
        <taxon>Craniata</taxon>
        <taxon>Vertebrata</taxon>
        <taxon>Euteleostomi</taxon>
        <taxon>Mammalia</taxon>
        <taxon>Monotremata</taxon>
        <taxon>Ornithorhynchidae</taxon>
        <taxon>Ornithorhynchus</taxon>
    </lineage>
</organism>
<keyword evidence="8 10" id="KW-0505">Motor protein</keyword>
<dbReference type="GO" id="GO:0005654">
    <property type="term" value="C:nucleoplasm"/>
    <property type="evidence" value="ECO:0007669"/>
    <property type="project" value="Ensembl"/>
</dbReference>
<dbReference type="GO" id="GO:0005737">
    <property type="term" value="C:cytoplasm"/>
    <property type="evidence" value="ECO:0000318"/>
    <property type="project" value="GO_Central"/>
</dbReference>
<dbReference type="InterPro" id="IPR047149">
    <property type="entry name" value="KIF11-like"/>
</dbReference>
<dbReference type="Gene3D" id="3.40.850.10">
    <property type="entry name" value="Kinesin motor domain"/>
    <property type="match status" value="1"/>
</dbReference>
<dbReference type="GO" id="GO:0005829">
    <property type="term" value="C:cytosol"/>
    <property type="evidence" value="ECO:0007669"/>
    <property type="project" value="Ensembl"/>
</dbReference>
<dbReference type="InterPro" id="IPR019821">
    <property type="entry name" value="Kinesin_motor_CS"/>
</dbReference>
<feature type="binding site" evidence="10">
    <location>
        <begin position="151"/>
        <end position="158"/>
    </location>
    <ligand>
        <name>ATP</name>
        <dbReference type="ChEBI" id="CHEBI:30616"/>
    </ligand>
</feature>
<sequence length="1934" mass="223148">MESFSSQAGAPRPSYIVSADPVGRPVGINVEDIKLDLSHEFSFVASSSKGSNLDSKEHLQICLRIRPFTQSEKDSDSQSCVIILDSTSIALKDPRNVMGRPSEKSGQMAQKFSFSKVFGPETTQKEFFEGSVIQPVRDFLKGQSRLIFTYGVTNAGKTFTFQGTEENLGILPRTMNMLFNSIQGKLYQKMDFKPHRSRDYLRLTPTQVKEEAAVKSALLQQIKEVDSQNCSWDISEGSLMSSVNVSTDLEESIKDCEQHSLNAENYVRFSVWVSFCEIYNDCIYDLFVPVSNDKFQKRKMLRLSQDVKGCSFIKDLQWIQVSDSKEAYRLLKLGIKHQSVAYTKLNSVSSRSHSIFTIRTLQIEDSAVPRVARVSELSLCDLAGSERCTKAQNEGERLRETGNINVSLLTLGKCINALKNSQQSKLQQHVPFRESKLTHYLQGFFSGKGKIFMIVNINQSCSAYDETLNVLKFSAVAQKVFVPDPGQCSQEKLVGQIKSSRDVSFIINNAKSKMSLANMRNSIEWERSLEDLMEDEDLEADTDETEESHMETEIQEEELEENLEGESDDDFIISKEKYQKLIDVIEDLKNKLIMEKKEKLIMELQIRDEVTQEFTQYFSQRETDFKECLLQERELLEESSERRLAILKDLIGKSRTSEDVAMTSDIEETSACLEQKPHQMTPTLNTTQELTETPNEPADHIFPEERPNRISEKETEIRALQEKNKALESHLIVLKSELKNEKTAKAEFGEKLVNLQEELSSSEDRAFKLREEMQQIQSNYEKAVSESHLQKVTIEEQEEKIMKLSEEVTASRQSIAKQVSAVKAMQAKIDQLCMLGSVGDFTSLKDPPGDSMKTNDPCANTQRKDSNVEGVGRATSFHCSMEAIWEECKEMVKTASQKRQWIQELVQQIEKLLREVKNHEDENNQLKLKIRETLNQENLLKEKERLVNELKEQLTNQKALLKEKESLNNQFKEKDRNQESLLKEKERLVNELKEQLTNQEALLKDKESLINQFKGKDTNLESLLKEKERLVNELKEQLTNQEALLKDKESLINQFKGKDTNLESLLKEKERLVNELKEQLANQEALLKDKEGLINQFKEKDANQESLLKEKERLVNQLKEQLTNQEALLKEKESLVSQLKEKITNQESLLKERESHLNQLKEKYTYQEVLLKEKECLINQQKVQIQEKADNLDIEVQNALREKHAFLELEKQATSYKAKIEEMENILGSKRANDNHLARLEQLVQERESHILKVETHLKDLQENHQNSIKAIKELNDSEIKLKEEINQLTNNLQSVNDSLQLKVKENETRMQKTQKLEEELSASCALAQNLKADLQRKKDEYEDLKEKLADAKKQIQQVSAICEEEKLLRNKVNDLEKIKKQFAQELIAKQQVIQQLKDQLKNEKAEETVQQYRSACEDLKIKEKIIEDMRMTLEEQEQTQLEQDRVLEARMEEAERLAAELEKWQQKYKELETKSRDEMQQNTNQNHEGTNTATLNEELIKLKEQMEESEKKHEADRRKWVEEKMGLITQAKEAENHRNREMKKYTKDRERHAKQQTELERLTTQLAEKESDLQKWREERDKLVAILEIQLKTLLSSNVEKDNEIKQLKKTISENPGNTNRMKELSSQLAERENDIKKPKELIYREKSNSRKVTALTKVEQNNMEKLCCPQKEKQTTDDDKAGQTIPISCDTVENSTKSLQCPSNSSSLDETEASPDVVLESSDVSTENGKTSRFPKPELEIQFTPLQPNRMAVKHSSSTLPVTVKITRSRKRKSHEMDEEFVKSENKKNAARTNLNSPFSKFSSPVKREQKSTTAFSSKKGHYSQKQTTLRTDSASVKKDGTLQKLGGFLHGSPKFHSKAKKLIETISSPKPTEVEPSKENKSRTKRAKRKLYSTNISSPVDIPGQVIIWDQKNKESDHQILRRQLRPRLAK</sequence>
<dbReference type="eggNOG" id="KOG0247">
    <property type="taxonomic scope" value="Eukaryota"/>
</dbReference>
<dbReference type="GO" id="GO:0097431">
    <property type="term" value="C:mitotic spindle pole"/>
    <property type="evidence" value="ECO:0007669"/>
    <property type="project" value="Ensembl"/>
</dbReference>
<dbReference type="GO" id="GO:0008574">
    <property type="term" value="F:plus-end-directed microtubule motor activity"/>
    <property type="evidence" value="ECO:0007669"/>
    <property type="project" value="Ensembl"/>
</dbReference>
<dbReference type="GO" id="GO:0016887">
    <property type="term" value="F:ATP hydrolysis activity"/>
    <property type="evidence" value="ECO:0000318"/>
    <property type="project" value="GO_Central"/>
</dbReference>
<dbReference type="PANTHER" id="PTHR47970">
    <property type="entry name" value="KINESIN-LIKE PROTEIN KIF11"/>
    <property type="match status" value="1"/>
</dbReference>
<keyword evidence="7 11" id="KW-0175">Coiled coil</keyword>
<gene>
    <name evidence="14" type="primary">KIF20B</name>
</gene>
<dbReference type="SUPFAM" id="SSF52540">
    <property type="entry name" value="P-loop containing nucleoside triphosphate hydrolases"/>
    <property type="match status" value="1"/>
</dbReference>
<keyword evidence="2" id="KW-0963">Cytoplasm</keyword>
<evidence type="ECO:0000256" key="1">
    <source>
        <dbReference type="ARBA" id="ARBA00004186"/>
    </source>
</evidence>
<feature type="compositionally biased region" description="Polar residues" evidence="12">
    <location>
        <begin position="1826"/>
        <end position="1837"/>
    </location>
</feature>
<dbReference type="KEGG" id="oaa:100075275"/>
<dbReference type="Bgee" id="ENSOANG00000000743">
    <property type="expression patterns" value="Expressed in fibroblast and 8 other cell types or tissues"/>
</dbReference>
<feature type="compositionally biased region" description="Acidic residues" evidence="12">
    <location>
        <begin position="553"/>
        <end position="565"/>
    </location>
</feature>
<dbReference type="GO" id="GO:0032467">
    <property type="term" value="P:positive regulation of cytokinesis"/>
    <property type="evidence" value="ECO:0007669"/>
    <property type="project" value="Ensembl"/>
</dbReference>
<comment type="subcellular location">
    <subcellularLocation>
        <location evidence="1">Cytoplasm</location>
        <location evidence="1">Cytoskeleton</location>
        <location evidence="1">Spindle</location>
    </subcellularLocation>
</comment>
<dbReference type="InParanoid" id="F7G5K2"/>
<keyword evidence="6 10" id="KW-0067">ATP-binding</keyword>
<dbReference type="GO" id="GO:0003777">
    <property type="term" value="F:microtubule motor activity"/>
    <property type="evidence" value="ECO:0000318"/>
    <property type="project" value="GO_Central"/>
</dbReference>
<name>F7G5K2_ORNAN</name>
<evidence type="ECO:0000256" key="11">
    <source>
        <dbReference type="SAM" id="Coils"/>
    </source>
</evidence>
<dbReference type="CTD" id="9585"/>
<evidence type="ECO:0000256" key="8">
    <source>
        <dbReference type="ARBA" id="ARBA00023175"/>
    </source>
</evidence>
<feature type="compositionally biased region" description="Polar residues" evidence="12">
    <location>
        <begin position="1696"/>
        <end position="1710"/>
    </location>
</feature>
<evidence type="ECO:0000256" key="4">
    <source>
        <dbReference type="ARBA" id="ARBA00022701"/>
    </source>
</evidence>
<keyword evidence="15" id="KW-1185">Reference proteome</keyword>
<evidence type="ECO:0000256" key="5">
    <source>
        <dbReference type="ARBA" id="ARBA00022741"/>
    </source>
</evidence>
<proteinExistence type="inferred from homology"/>
<evidence type="ECO:0000256" key="12">
    <source>
        <dbReference type="SAM" id="MobiDB-lite"/>
    </source>
</evidence>
<evidence type="ECO:0000313" key="14">
    <source>
        <dbReference type="Ensembl" id="ENSOANP00000026872.3"/>
    </source>
</evidence>
<dbReference type="FunCoup" id="F7G5K2">
    <property type="interactions" value="1193"/>
</dbReference>
<feature type="domain" description="Kinesin motor" evidence="13">
    <location>
        <begin position="58"/>
        <end position="480"/>
    </location>
</feature>
<reference evidence="14" key="2">
    <citation type="submission" date="2025-08" db="UniProtKB">
        <authorList>
            <consortium name="Ensembl"/>
        </authorList>
    </citation>
    <scope>IDENTIFICATION</scope>
    <source>
        <strain evidence="14">Glennie</strain>
    </source>
</reference>
<accession>F7G5K2</accession>
<dbReference type="SMART" id="SM00129">
    <property type="entry name" value="KISc"/>
    <property type="match status" value="1"/>
</dbReference>
<evidence type="ECO:0000256" key="2">
    <source>
        <dbReference type="ARBA" id="ARBA00022490"/>
    </source>
</evidence>
<dbReference type="Proteomes" id="UP000002279">
    <property type="component" value="Chromosome 3"/>
</dbReference>
<dbReference type="GO" id="GO:0007018">
    <property type="term" value="P:microtubule-based movement"/>
    <property type="evidence" value="ECO:0000318"/>
    <property type="project" value="GO_Central"/>
</dbReference>
<dbReference type="GO" id="GO:0045171">
    <property type="term" value="C:intercellular bridge"/>
    <property type="evidence" value="ECO:0007669"/>
    <property type="project" value="Ensembl"/>
</dbReference>
<dbReference type="GeneTree" id="ENSGT00940000155989"/>
<dbReference type="GO" id="GO:0005813">
    <property type="term" value="C:centrosome"/>
    <property type="evidence" value="ECO:0007669"/>
    <property type="project" value="Ensembl"/>
</dbReference>
<dbReference type="GO" id="GO:0005524">
    <property type="term" value="F:ATP binding"/>
    <property type="evidence" value="ECO:0007669"/>
    <property type="project" value="UniProtKB-UniRule"/>
</dbReference>
<keyword evidence="4" id="KW-0493">Microtubule</keyword>
<reference evidence="14" key="3">
    <citation type="submission" date="2025-09" db="UniProtKB">
        <authorList>
            <consortium name="Ensembl"/>
        </authorList>
    </citation>
    <scope>IDENTIFICATION</scope>
    <source>
        <strain evidence="14">Glennie</strain>
    </source>
</reference>
<dbReference type="GO" id="GO:0008017">
    <property type="term" value="F:microtubule binding"/>
    <property type="evidence" value="ECO:0000318"/>
    <property type="project" value="GO_Central"/>
</dbReference>
<dbReference type="GO" id="GO:0042803">
    <property type="term" value="F:protein homodimerization activity"/>
    <property type="evidence" value="ECO:0007669"/>
    <property type="project" value="Ensembl"/>
</dbReference>
<dbReference type="PANTHER" id="PTHR47970:SF29">
    <property type="entry name" value="KINESIN FAMILY MEMBER 20B"/>
    <property type="match status" value="1"/>
</dbReference>
<evidence type="ECO:0000256" key="6">
    <source>
        <dbReference type="ARBA" id="ARBA00022840"/>
    </source>
</evidence>
<dbReference type="GO" id="GO:1990023">
    <property type="term" value="C:mitotic spindle midzone"/>
    <property type="evidence" value="ECO:0007669"/>
    <property type="project" value="Ensembl"/>
</dbReference>
<feature type="region of interest" description="Disordered" evidence="12">
    <location>
        <begin position="1769"/>
        <end position="1838"/>
    </location>
</feature>
<evidence type="ECO:0000256" key="7">
    <source>
        <dbReference type="ARBA" id="ARBA00023054"/>
    </source>
</evidence>
<dbReference type="RefSeq" id="XP_028916354.1">
    <property type="nucleotide sequence ID" value="XM_029060521.2"/>
</dbReference>
<dbReference type="GO" id="GO:0036064">
    <property type="term" value="C:ciliary basal body"/>
    <property type="evidence" value="ECO:0007669"/>
    <property type="project" value="Ensembl"/>
</dbReference>
<dbReference type="HOGENOM" id="CLU_002380_0_0_1"/>
<dbReference type="GO" id="GO:0005634">
    <property type="term" value="C:nucleus"/>
    <property type="evidence" value="ECO:0000318"/>
    <property type="project" value="GO_Central"/>
</dbReference>
<dbReference type="GO" id="GO:0070938">
    <property type="term" value="C:contractile ring"/>
    <property type="evidence" value="ECO:0007669"/>
    <property type="project" value="Ensembl"/>
</dbReference>
<keyword evidence="5 10" id="KW-0547">Nucleotide-binding</keyword>
<dbReference type="PROSITE" id="PS00411">
    <property type="entry name" value="KINESIN_MOTOR_1"/>
    <property type="match status" value="1"/>
</dbReference>
<dbReference type="OrthoDB" id="123929at2759"/>
<feature type="coiled-coil region" evidence="11">
    <location>
        <begin position="1258"/>
        <end position="1612"/>
    </location>
</feature>
<dbReference type="InterPro" id="IPR027417">
    <property type="entry name" value="P-loop_NTPase"/>
</dbReference>
<feature type="compositionally biased region" description="Polar residues" evidence="12">
    <location>
        <begin position="1724"/>
        <end position="1733"/>
    </location>
</feature>
<dbReference type="RefSeq" id="XP_028916355.1">
    <property type="nucleotide sequence ID" value="XM_029060522.2"/>
</dbReference>
<feature type="compositionally biased region" description="Polar residues" evidence="12">
    <location>
        <begin position="1793"/>
        <end position="1805"/>
    </location>
</feature>
<dbReference type="Pfam" id="PF00225">
    <property type="entry name" value="Kinesin"/>
    <property type="match status" value="1"/>
</dbReference>
<dbReference type="GO" id="GO:0008284">
    <property type="term" value="P:positive regulation of cell population proliferation"/>
    <property type="evidence" value="ECO:0007669"/>
    <property type="project" value="Ensembl"/>
</dbReference>
<feature type="region of interest" description="Disordered" evidence="12">
    <location>
        <begin position="1696"/>
        <end position="1735"/>
    </location>
</feature>
<evidence type="ECO:0000259" key="13">
    <source>
        <dbReference type="PROSITE" id="PS50067"/>
    </source>
</evidence>
<keyword evidence="9" id="KW-0206">Cytoskeleton</keyword>
<feature type="compositionally biased region" description="Basic and acidic residues" evidence="12">
    <location>
        <begin position="1875"/>
        <end position="1885"/>
    </location>
</feature>
<feature type="compositionally biased region" description="Acidic residues" evidence="12">
    <location>
        <begin position="537"/>
        <end position="546"/>
    </location>
</feature>
<feature type="region of interest" description="Disordered" evidence="12">
    <location>
        <begin position="1867"/>
        <end position="1899"/>
    </location>
</feature>
<feature type="region of interest" description="Disordered" evidence="12">
    <location>
        <begin position="537"/>
        <end position="565"/>
    </location>
</feature>